<name>A0ABU4HYR5_9ACTN</name>
<feature type="domain" description="Peptidase C51" evidence="1">
    <location>
        <begin position="132"/>
        <end position="212"/>
    </location>
</feature>
<dbReference type="EMBL" id="JAWSTH010000144">
    <property type="protein sequence ID" value="MDW5598471.1"/>
    <property type="molecule type" value="Genomic_DNA"/>
</dbReference>
<reference evidence="2 3" key="2">
    <citation type="submission" date="2023-10" db="EMBL/GenBank/DDBJ databases">
        <authorList>
            <person name="Han X.F."/>
        </authorList>
    </citation>
    <scope>NUCLEOTIDE SEQUENCE [LARGE SCALE GENOMIC DNA]</scope>
    <source>
        <strain evidence="2 3">KCTC 39840</strain>
    </source>
</reference>
<dbReference type="RefSeq" id="WP_318601000.1">
    <property type="nucleotide sequence ID" value="NZ_JAWSTH010000144.1"/>
</dbReference>
<reference evidence="3" key="1">
    <citation type="submission" date="2023-07" db="EMBL/GenBank/DDBJ databases">
        <title>Conexibacter stalactiti sp. nov., isolated from stalactites in a lava cave and emended description of the genus Conexibacter.</title>
        <authorList>
            <person name="Lee S.D."/>
        </authorList>
    </citation>
    <scope>NUCLEOTIDE SEQUENCE [LARGE SCALE GENOMIC DNA]</scope>
    <source>
        <strain evidence="3">KCTC 39840</strain>
    </source>
</reference>
<evidence type="ECO:0000313" key="3">
    <source>
        <dbReference type="Proteomes" id="UP001284601"/>
    </source>
</evidence>
<evidence type="ECO:0000259" key="1">
    <source>
        <dbReference type="Pfam" id="PF05257"/>
    </source>
</evidence>
<dbReference type="InterPro" id="IPR007921">
    <property type="entry name" value="CHAP_dom"/>
</dbReference>
<sequence length="234" mass="23696">MSLAAAIARIEEIQGAFAPRDTTPVQPSNGGAAAPTAVTASASSANAFSNLLNRSLGNTNPALTMPISSPAGFVNGLGGLTGVSNGGASAPGAQAMVALAQGEVGQAEYPDGSNDSPRIATYREATAGSGVGPWCAYFVSWLGQQTGNPLGESGQGFGRVDDVYAWAQSTGRAVPNGPGATPQPGDLIVWDEHIGMVEQVLPDGRIQTIEGNSSNQVKRNVHDAGSALGYVRMS</sequence>
<comment type="caution">
    <text evidence="2">The sequence shown here is derived from an EMBL/GenBank/DDBJ whole genome shotgun (WGS) entry which is preliminary data.</text>
</comment>
<dbReference type="Pfam" id="PF05257">
    <property type="entry name" value="CHAP"/>
    <property type="match status" value="1"/>
</dbReference>
<dbReference type="Gene3D" id="3.90.1720.10">
    <property type="entry name" value="endopeptidase domain like (from Nostoc punctiforme)"/>
    <property type="match status" value="1"/>
</dbReference>
<dbReference type="Proteomes" id="UP001284601">
    <property type="component" value="Unassembled WGS sequence"/>
</dbReference>
<proteinExistence type="predicted"/>
<accession>A0ABU4HYR5</accession>
<evidence type="ECO:0000313" key="2">
    <source>
        <dbReference type="EMBL" id="MDW5598471.1"/>
    </source>
</evidence>
<protein>
    <submittedName>
        <fullName evidence="2">CHAP domain-containing protein</fullName>
    </submittedName>
</protein>
<gene>
    <name evidence="2" type="ORF">R7226_29190</name>
</gene>
<keyword evidence="3" id="KW-1185">Reference proteome</keyword>
<dbReference type="SUPFAM" id="SSF54001">
    <property type="entry name" value="Cysteine proteinases"/>
    <property type="match status" value="1"/>
</dbReference>
<organism evidence="2 3">
    <name type="scientific">Conexibacter stalactiti</name>
    <dbReference type="NCBI Taxonomy" id="1940611"/>
    <lineage>
        <taxon>Bacteria</taxon>
        <taxon>Bacillati</taxon>
        <taxon>Actinomycetota</taxon>
        <taxon>Thermoleophilia</taxon>
        <taxon>Solirubrobacterales</taxon>
        <taxon>Conexibacteraceae</taxon>
        <taxon>Conexibacter</taxon>
    </lineage>
</organism>
<dbReference type="InterPro" id="IPR038765">
    <property type="entry name" value="Papain-like_cys_pep_sf"/>
</dbReference>